<sequence length="216" mass="25829">MINYLYKLIIDDVTHICYQNCLEYFPPGSRILDVGIGNGIMIRQYHHLIKSKKLDITGIDINRQYLKHCRNLIRQWGLSDQIRVQYSAVESYEPPQNQYFDYILFSMSFMLFRDQQLVLERIKPWLRPEGKVVFFQTMFKRRSPLLDFIKPRLKYVTTIDFGRVTYEQDFFDLLKREELPVTEDRMLKKEWFKGEYRLIISDPGNGNGRKPAGTHS</sequence>
<evidence type="ECO:0000313" key="2">
    <source>
        <dbReference type="EMBL" id="VFU14854.1"/>
    </source>
</evidence>
<evidence type="ECO:0000259" key="1">
    <source>
        <dbReference type="Pfam" id="PF13649"/>
    </source>
</evidence>
<dbReference type="SUPFAM" id="SSF53335">
    <property type="entry name" value="S-adenosyl-L-methionine-dependent methyltransferases"/>
    <property type="match status" value="1"/>
</dbReference>
<dbReference type="GO" id="GO:0032259">
    <property type="term" value="P:methylation"/>
    <property type="evidence" value="ECO:0007669"/>
    <property type="project" value="UniProtKB-KW"/>
</dbReference>
<name>A0A485M0E1_9ZZZZ</name>
<dbReference type="AlphaFoldDB" id="A0A485M0E1"/>
<protein>
    <submittedName>
        <fullName evidence="2">Ubiquinone/menaquinone biosynthesis methyltransferase</fullName>
    </submittedName>
</protein>
<dbReference type="Pfam" id="PF13649">
    <property type="entry name" value="Methyltransf_25"/>
    <property type="match status" value="1"/>
</dbReference>
<dbReference type="Gene3D" id="3.40.50.150">
    <property type="entry name" value="Vaccinia Virus protein VP39"/>
    <property type="match status" value="1"/>
</dbReference>
<accession>A0A485M0E1</accession>
<dbReference type="CDD" id="cd02440">
    <property type="entry name" value="AdoMet_MTases"/>
    <property type="match status" value="1"/>
</dbReference>
<keyword evidence="2" id="KW-0489">Methyltransferase</keyword>
<dbReference type="EMBL" id="CAADRM010000096">
    <property type="protein sequence ID" value="VFU14854.1"/>
    <property type="molecule type" value="Genomic_DNA"/>
</dbReference>
<reference evidence="2" key="1">
    <citation type="submission" date="2019-03" db="EMBL/GenBank/DDBJ databases">
        <authorList>
            <person name="Hao L."/>
        </authorList>
    </citation>
    <scope>NUCLEOTIDE SEQUENCE</scope>
</reference>
<gene>
    <name evidence="2" type="ORF">SCFA_330010</name>
</gene>
<proteinExistence type="predicted"/>
<keyword evidence="2" id="KW-0808">Transferase</keyword>
<dbReference type="GO" id="GO:0008168">
    <property type="term" value="F:methyltransferase activity"/>
    <property type="evidence" value="ECO:0007669"/>
    <property type="project" value="UniProtKB-KW"/>
</dbReference>
<dbReference type="InterPro" id="IPR029063">
    <property type="entry name" value="SAM-dependent_MTases_sf"/>
</dbReference>
<keyword evidence="2" id="KW-0830">Ubiquinone</keyword>
<feature type="domain" description="Methyltransferase" evidence="1">
    <location>
        <begin position="31"/>
        <end position="130"/>
    </location>
</feature>
<organism evidence="2">
    <name type="scientific">anaerobic digester metagenome</name>
    <dbReference type="NCBI Taxonomy" id="1263854"/>
    <lineage>
        <taxon>unclassified sequences</taxon>
        <taxon>metagenomes</taxon>
        <taxon>ecological metagenomes</taxon>
    </lineage>
</organism>
<dbReference type="InterPro" id="IPR041698">
    <property type="entry name" value="Methyltransf_25"/>
</dbReference>